<comment type="caution">
    <text evidence="2">The sequence shown here is derived from an EMBL/GenBank/DDBJ whole genome shotgun (WGS) entry which is preliminary data.</text>
</comment>
<feature type="compositionally biased region" description="Basic and acidic residues" evidence="1">
    <location>
        <begin position="795"/>
        <end position="811"/>
    </location>
</feature>
<dbReference type="GO" id="GO:0016874">
    <property type="term" value="F:ligase activity"/>
    <property type="evidence" value="ECO:0007669"/>
    <property type="project" value="UniProtKB-KW"/>
</dbReference>
<accession>A0A9D5HUJ7</accession>
<feature type="compositionally biased region" description="Basic and acidic residues" evidence="1">
    <location>
        <begin position="826"/>
        <end position="837"/>
    </location>
</feature>
<feature type="compositionally biased region" description="Low complexity" evidence="1">
    <location>
        <begin position="735"/>
        <end position="748"/>
    </location>
</feature>
<evidence type="ECO:0000313" key="2">
    <source>
        <dbReference type="EMBL" id="KAJ1604405.1"/>
    </source>
</evidence>
<sequence>MSVRRGDLDRIVRERCEYPVEIFSELRLLDVSPSEMAERYILWGVGQLSGVGSKEARREFVSRMVLSSIRRARGPAERGVGAGAGEDGSKCGGEASGLRMDPLGGFSDEFREWLKESLVRHFGGMVECEREVISGLAEQMNQFLSVSRASSMEGAANMKRISEVLLEENVIVRSENKGLYETGRLSNAEVIKFPAALLKLRDSVLGLVGAGDSGRTDGDELEDLGTGGRFSRGLMMDQEQERDIYFGRSLGGVGLERRYGLLLRDDSNSELRSAIQDLGDFLGGRLHPAKMGWKRRVQQSSRLSSKFSSILGLISREYFNLEQTNLILDLCLRLVVKLENMSFLLEVLRELSRLRRQIGDQLVLEMDPLVWSKLQILALAPSFDLLVYDGGESLRRVSNSWRDEQEVLGLPFSRHVVFENVPLFGCNIIQFHLISDSRVFNEVIQENRVRSRIEISLEPTDPEGLSETRSKNPTKQIPSLRKFDTRTRGGRETRPLGSVLTLEFCDNTINIYESRADLCSGRAGVSARSGSNSAYPPGGGGGGWTEEARLTRQLERSFMGDYLVELATYIEISGEKTIQSCLSVLVNGEIVHTLKFGREMFSDLKIQVTMIEEIFLELQSSENLSRRLVEDILLRNGILDQLEMDAPQSKEDLGSPRVRVSIGSLLIFLSSIWRTRINKDPRAVLELHSSHHLSWRGLGGSDDLSRGAPGLGRQAQHPAGAESRPHSQAVRVRRGVSAPASSSSGDAGPRPPPQESDHGSCRGVPQSGGLLPDHQQTPESGSGLGAAGVPVDVQDLGHQHAVQDELGRGSDDLPVNFPRGCSQVHQGDHELQPKRDQ</sequence>
<dbReference type="EMBL" id="JAPCXC010000150">
    <property type="protein sequence ID" value="KAJ1604405.1"/>
    <property type="molecule type" value="Genomic_DNA"/>
</dbReference>
<feature type="region of interest" description="Disordered" evidence="1">
    <location>
        <begin position="704"/>
        <end position="837"/>
    </location>
</feature>
<evidence type="ECO:0000256" key="1">
    <source>
        <dbReference type="SAM" id="MobiDB-lite"/>
    </source>
</evidence>
<feature type="compositionally biased region" description="Basic and acidic residues" evidence="1">
    <location>
        <begin position="481"/>
        <end position="491"/>
    </location>
</feature>
<gene>
    <name evidence="2" type="ORF">OJ253_3696</name>
</gene>
<keyword evidence="2" id="KW-0436">Ligase</keyword>
<name>A0A9D5HUJ7_9CRYT</name>
<reference evidence="2" key="1">
    <citation type="submission" date="2022-10" db="EMBL/GenBank/DDBJ databases">
        <title>Adaptive evolution leads to modifications in subtelomeric GC content in a zoonotic Cryptosporidium species.</title>
        <authorList>
            <person name="Li J."/>
            <person name="Feng Y."/>
            <person name="Xiao L."/>
        </authorList>
    </citation>
    <scope>NUCLEOTIDE SEQUENCE</scope>
    <source>
        <strain evidence="2">33844</strain>
    </source>
</reference>
<organism evidence="2">
    <name type="scientific">Cryptosporidium canis</name>
    <dbReference type="NCBI Taxonomy" id="195482"/>
    <lineage>
        <taxon>Eukaryota</taxon>
        <taxon>Sar</taxon>
        <taxon>Alveolata</taxon>
        <taxon>Apicomplexa</taxon>
        <taxon>Conoidasida</taxon>
        <taxon>Coccidia</taxon>
        <taxon>Eucoccidiorida</taxon>
        <taxon>Eimeriorina</taxon>
        <taxon>Cryptosporidiidae</taxon>
        <taxon>Cryptosporidium</taxon>
    </lineage>
</organism>
<proteinExistence type="predicted"/>
<dbReference type="Proteomes" id="UP001067231">
    <property type="component" value="Unassembled WGS sequence"/>
</dbReference>
<dbReference type="AlphaFoldDB" id="A0A9D5HUJ7"/>
<protein>
    <submittedName>
        <fullName evidence="2">Ubiquitin ligase</fullName>
    </submittedName>
</protein>
<feature type="region of interest" description="Disordered" evidence="1">
    <location>
        <begin position="460"/>
        <end position="491"/>
    </location>
</feature>